<feature type="compositionally biased region" description="Low complexity" evidence="6">
    <location>
        <begin position="376"/>
        <end position="400"/>
    </location>
</feature>
<feature type="region of interest" description="Disordered" evidence="6">
    <location>
        <begin position="293"/>
        <end position="439"/>
    </location>
</feature>
<feature type="compositionally biased region" description="Polar residues" evidence="6">
    <location>
        <begin position="318"/>
        <end position="331"/>
    </location>
</feature>
<evidence type="ECO:0000256" key="6">
    <source>
        <dbReference type="SAM" id="MobiDB-lite"/>
    </source>
</evidence>
<dbReference type="KEGG" id="pti:PHATRDRAFT_38270"/>
<evidence type="ECO:0000313" key="8">
    <source>
        <dbReference type="EMBL" id="EEC46302.1"/>
    </source>
</evidence>
<protein>
    <recommendedName>
        <fullName evidence="7">Exonuclease domain-containing protein</fullName>
    </recommendedName>
</protein>
<feature type="region of interest" description="Disordered" evidence="6">
    <location>
        <begin position="463"/>
        <end position="513"/>
    </location>
</feature>
<dbReference type="GeneID" id="7203186"/>
<gene>
    <name evidence="8" type="ORF">PHATRDRAFT_38270</name>
</gene>
<dbReference type="AlphaFoldDB" id="B7G5E7"/>
<dbReference type="GO" id="GO:0004527">
    <property type="term" value="F:exonuclease activity"/>
    <property type="evidence" value="ECO:0007669"/>
    <property type="project" value="InterPro"/>
</dbReference>
<keyword evidence="3" id="KW-0378">Hydrolase</keyword>
<name>B7G5E7_PHATC</name>
<reference evidence="9" key="2">
    <citation type="submission" date="2008-08" db="EMBL/GenBank/DDBJ databases">
        <authorList>
            <consortium name="Diatom Consortium"/>
            <person name="Grigoriev I."/>
            <person name="Grimwood J."/>
            <person name="Kuo A."/>
            <person name="Otillar R.P."/>
            <person name="Salamov A."/>
            <person name="Detter J.C."/>
            <person name="Lindquist E."/>
            <person name="Shapiro H."/>
            <person name="Lucas S."/>
            <person name="Glavina del Rio T."/>
            <person name="Pitluck S."/>
            <person name="Rokhsar D."/>
            <person name="Bowler C."/>
        </authorList>
    </citation>
    <scope>GENOME REANNOTATION</scope>
    <source>
        <strain evidence="9">CCAP 1055/1</strain>
    </source>
</reference>
<dbReference type="InterPro" id="IPR013520">
    <property type="entry name" value="Ribonucl_H"/>
</dbReference>
<evidence type="ECO:0000256" key="2">
    <source>
        <dbReference type="ARBA" id="ARBA00022722"/>
    </source>
</evidence>
<keyword evidence="5" id="KW-0175">Coiled coil</keyword>
<dbReference type="Proteomes" id="UP000000759">
    <property type="component" value="Chromosome 15"/>
</dbReference>
<dbReference type="Gene3D" id="3.30.420.10">
    <property type="entry name" value="Ribonuclease H-like superfamily/Ribonuclease H"/>
    <property type="match status" value="1"/>
</dbReference>
<keyword evidence="2" id="KW-0540">Nuclease</keyword>
<sequence>MLGFAFSEAQRSQQIALKLRNSQSPRLGPQLPGGVVSHSESSPEDAGPTQPSRRTRRRRRQRKSAAGTSRDVPGDLPSPSKVKTHDAPMTKRDLYFSLRCGMVRVGPEGLESAVGRVTVVNWENQVVLDEYVQVSVPVFDHRTGVTGITPKNLHEATLSLAAARNKTGLLLKGKILIGHGLEVDLSALGLTHPWCDVRDTANYAAYMRQVKDQLSVMTLPRDLDDLLRDMNLLPSHSYVHSTNHAFGPVVEAVGCLDLYKAVRKEWEEQLVQLVQQKERQRAMLLSMRSARTGVPYSTNTHSHPQGKALSSIREDSVSRSPPANVYTTGGVPTQAPEYKLAQGPSYGHRFDWEESTQGSTEPTTIGQDTCRDDVSESSGYFSKDSSSLYSKDSRGSSFFSRESRGSGILSNESRGNGRSFFSFGRRQRQPQSSEIENIQDVMSGKQFCISRGAQESIWADQMAGGEEWPPPVPAGSVPPFHQPLSTEIPQQLTHSVNTGPPQPSSEHGGVGGVWAPLGTPVTDSLSLSRPVTALNVWTPGHPDTVYSNTETIIPNGIGEPSGLPGVPTEEELMERLPSHLLAD</sequence>
<evidence type="ECO:0000256" key="3">
    <source>
        <dbReference type="ARBA" id="ARBA00022801"/>
    </source>
</evidence>
<reference evidence="8 9" key="1">
    <citation type="journal article" date="2008" name="Nature">
        <title>The Phaeodactylum genome reveals the evolutionary history of diatom genomes.</title>
        <authorList>
            <person name="Bowler C."/>
            <person name="Allen A.E."/>
            <person name="Badger J.H."/>
            <person name="Grimwood J."/>
            <person name="Jabbari K."/>
            <person name="Kuo A."/>
            <person name="Maheswari U."/>
            <person name="Martens C."/>
            <person name="Maumus F."/>
            <person name="Otillar R.P."/>
            <person name="Rayko E."/>
            <person name="Salamov A."/>
            <person name="Vandepoele K."/>
            <person name="Beszteri B."/>
            <person name="Gruber A."/>
            <person name="Heijde M."/>
            <person name="Katinka M."/>
            <person name="Mock T."/>
            <person name="Valentin K."/>
            <person name="Verret F."/>
            <person name="Berges J.A."/>
            <person name="Brownlee C."/>
            <person name="Cadoret J.P."/>
            <person name="Chiovitti A."/>
            <person name="Choi C.J."/>
            <person name="Coesel S."/>
            <person name="De Martino A."/>
            <person name="Detter J.C."/>
            <person name="Durkin C."/>
            <person name="Falciatore A."/>
            <person name="Fournet J."/>
            <person name="Haruta M."/>
            <person name="Huysman M.J."/>
            <person name="Jenkins B.D."/>
            <person name="Jiroutova K."/>
            <person name="Jorgensen R.E."/>
            <person name="Joubert Y."/>
            <person name="Kaplan A."/>
            <person name="Kroger N."/>
            <person name="Kroth P.G."/>
            <person name="La Roche J."/>
            <person name="Lindquist E."/>
            <person name="Lommer M."/>
            <person name="Martin-Jezequel V."/>
            <person name="Lopez P.J."/>
            <person name="Lucas S."/>
            <person name="Mangogna M."/>
            <person name="McGinnis K."/>
            <person name="Medlin L.K."/>
            <person name="Montsant A."/>
            <person name="Oudot-Le Secq M.P."/>
            <person name="Napoli C."/>
            <person name="Obornik M."/>
            <person name="Parker M.S."/>
            <person name="Petit J.L."/>
            <person name="Porcel B.M."/>
            <person name="Poulsen N."/>
            <person name="Robison M."/>
            <person name="Rychlewski L."/>
            <person name="Rynearson T.A."/>
            <person name="Schmutz J."/>
            <person name="Shapiro H."/>
            <person name="Siaut M."/>
            <person name="Stanley M."/>
            <person name="Sussman M.R."/>
            <person name="Taylor A.R."/>
            <person name="Vardi A."/>
            <person name="von Dassow P."/>
            <person name="Vyverman W."/>
            <person name="Willis A."/>
            <person name="Wyrwicz L.S."/>
            <person name="Rokhsar D.S."/>
            <person name="Weissenbach J."/>
            <person name="Armbrust E.V."/>
            <person name="Green B.R."/>
            <person name="Van de Peer Y."/>
            <person name="Grigoriev I.V."/>
        </authorList>
    </citation>
    <scope>NUCLEOTIDE SEQUENCE [LARGE SCALE GENOMIC DNA]</scope>
    <source>
        <strain evidence="8 9">CCAP 1055/1</strain>
    </source>
</reference>
<dbReference type="OrthoDB" id="8191639at2759"/>
<dbReference type="PANTHER" id="PTHR12801:SF45">
    <property type="entry name" value="RNA EXONUCLEASE 4"/>
    <property type="match status" value="1"/>
</dbReference>
<proteinExistence type="predicted"/>
<keyword evidence="1" id="KW-0698">rRNA processing</keyword>
<dbReference type="GO" id="GO:0006364">
    <property type="term" value="P:rRNA processing"/>
    <property type="evidence" value="ECO:0007669"/>
    <property type="project" value="UniProtKB-KW"/>
</dbReference>
<dbReference type="RefSeq" id="XP_002182401.1">
    <property type="nucleotide sequence ID" value="XM_002182365.1"/>
</dbReference>
<evidence type="ECO:0000256" key="4">
    <source>
        <dbReference type="ARBA" id="ARBA00025599"/>
    </source>
</evidence>
<comment type="function">
    <text evidence="4">Exoribonuclease involved in ribosome biosynthesis. Involved in the processing of ITS1, the internal transcribed spacer localized between the 18S and 5.8S rRNAs.</text>
</comment>
<feature type="region of interest" description="Disordered" evidence="6">
    <location>
        <begin position="12"/>
        <end position="88"/>
    </location>
</feature>
<feature type="compositionally biased region" description="Polar residues" evidence="6">
    <location>
        <begin position="483"/>
        <end position="499"/>
    </location>
</feature>
<evidence type="ECO:0000313" key="9">
    <source>
        <dbReference type="Proteomes" id="UP000000759"/>
    </source>
</evidence>
<feature type="compositionally biased region" description="Basic residues" evidence="6">
    <location>
        <begin position="53"/>
        <end position="63"/>
    </location>
</feature>
<dbReference type="GO" id="GO:0005634">
    <property type="term" value="C:nucleus"/>
    <property type="evidence" value="ECO:0007669"/>
    <property type="project" value="TreeGrafter"/>
</dbReference>
<dbReference type="InParanoid" id="B7G5E7"/>
<dbReference type="eggNOG" id="KOG2249">
    <property type="taxonomic scope" value="Eukaryota"/>
</dbReference>
<feature type="compositionally biased region" description="Polar residues" evidence="6">
    <location>
        <begin position="12"/>
        <end position="25"/>
    </location>
</feature>
<dbReference type="EMBL" id="CM000617">
    <property type="protein sequence ID" value="EEC46302.1"/>
    <property type="molecule type" value="Genomic_DNA"/>
</dbReference>
<dbReference type="InterPro" id="IPR012337">
    <property type="entry name" value="RNaseH-like_sf"/>
</dbReference>
<dbReference type="SMART" id="SM00479">
    <property type="entry name" value="EXOIII"/>
    <property type="match status" value="1"/>
</dbReference>
<dbReference type="InterPro" id="IPR047021">
    <property type="entry name" value="REXO1/3/4-like"/>
</dbReference>
<feature type="coiled-coil region" evidence="5">
    <location>
        <begin position="256"/>
        <end position="283"/>
    </location>
</feature>
<feature type="compositionally biased region" description="Low complexity" evidence="6">
    <location>
        <begin position="413"/>
        <end position="433"/>
    </location>
</feature>
<dbReference type="HOGENOM" id="CLU_468128_0_0_1"/>
<dbReference type="GO" id="GO:0003676">
    <property type="term" value="F:nucleic acid binding"/>
    <property type="evidence" value="ECO:0007669"/>
    <property type="project" value="InterPro"/>
</dbReference>
<feature type="domain" description="Exonuclease" evidence="7">
    <location>
        <begin position="94"/>
        <end position="268"/>
    </location>
</feature>
<dbReference type="PANTHER" id="PTHR12801">
    <property type="entry name" value="RNA EXONUCLEASE REXO1 / RECO3 FAMILY MEMBER-RELATED"/>
    <property type="match status" value="1"/>
</dbReference>
<evidence type="ECO:0000256" key="1">
    <source>
        <dbReference type="ARBA" id="ARBA00022552"/>
    </source>
</evidence>
<dbReference type="InterPro" id="IPR036397">
    <property type="entry name" value="RNaseH_sf"/>
</dbReference>
<dbReference type="STRING" id="556484.B7G5E7"/>
<dbReference type="SUPFAM" id="SSF53098">
    <property type="entry name" value="Ribonuclease H-like"/>
    <property type="match status" value="1"/>
</dbReference>
<organism evidence="8 9">
    <name type="scientific">Phaeodactylum tricornutum (strain CCAP 1055/1)</name>
    <dbReference type="NCBI Taxonomy" id="556484"/>
    <lineage>
        <taxon>Eukaryota</taxon>
        <taxon>Sar</taxon>
        <taxon>Stramenopiles</taxon>
        <taxon>Ochrophyta</taxon>
        <taxon>Bacillariophyta</taxon>
        <taxon>Bacillariophyceae</taxon>
        <taxon>Bacillariophycidae</taxon>
        <taxon>Naviculales</taxon>
        <taxon>Phaeodactylaceae</taxon>
        <taxon>Phaeodactylum</taxon>
    </lineage>
</organism>
<keyword evidence="9" id="KW-1185">Reference proteome</keyword>
<feature type="compositionally biased region" description="Polar residues" evidence="6">
    <location>
        <begin position="355"/>
        <end position="367"/>
    </location>
</feature>
<accession>B7G5E7</accession>
<evidence type="ECO:0000256" key="5">
    <source>
        <dbReference type="SAM" id="Coils"/>
    </source>
</evidence>
<evidence type="ECO:0000259" key="7">
    <source>
        <dbReference type="SMART" id="SM00479"/>
    </source>
</evidence>
<dbReference type="PaxDb" id="2850-Phatr38270"/>